<reference evidence="3 4" key="1">
    <citation type="submission" date="2015-12" db="EMBL/GenBank/DDBJ databases">
        <title>Complete genome of Lacimicrobium alkaliphilum KCTC 32984.</title>
        <authorList>
            <person name="Kim S.-G."/>
            <person name="Lee Y.-J."/>
        </authorList>
    </citation>
    <scope>NUCLEOTIDE SEQUENCE [LARGE SCALE GENOMIC DNA]</scope>
    <source>
        <strain evidence="3 4">YelD216</strain>
    </source>
</reference>
<dbReference type="SUPFAM" id="SSF49785">
    <property type="entry name" value="Galactose-binding domain-like"/>
    <property type="match status" value="1"/>
</dbReference>
<proteinExistence type="predicted"/>
<evidence type="ECO:0000259" key="2">
    <source>
        <dbReference type="PROSITE" id="PS50022"/>
    </source>
</evidence>
<name>A0A0U3AG20_9ALTE</name>
<dbReference type="InterPro" id="IPR000421">
    <property type="entry name" value="FA58C"/>
</dbReference>
<dbReference type="Gene3D" id="2.60.120.260">
    <property type="entry name" value="Galactose-binding domain-like"/>
    <property type="match status" value="1"/>
</dbReference>
<dbReference type="Proteomes" id="UP000068447">
    <property type="component" value="Chromosome"/>
</dbReference>
<evidence type="ECO:0000313" key="4">
    <source>
        <dbReference type="Proteomes" id="UP000068447"/>
    </source>
</evidence>
<protein>
    <recommendedName>
        <fullName evidence="2">F5/8 type C domain-containing protein</fullName>
    </recommendedName>
</protein>
<dbReference type="PROSITE" id="PS50022">
    <property type="entry name" value="FA58C_3"/>
    <property type="match status" value="1"/>
</dbReference>
<evidence type="ECO:0000256" key="1">
    <source>
        <dbReference type="SAM" id="SignalP"/>
    </source>
</evidence>
<evidence type="ECO:0000313" key="3">
    <source>
        <dbReference type="EMBL" id="ALS96978.1"/>
    </source>
</evidence>
<gene>
    <name evidence="3" type="ORF">AT746_00905</name>
</gene>
<dbReference type="InterPro" id="IPR008979">
    <property type="entry name" value="Galactose-bd-like_sf"/>
</dbReference>
<dbReference type="KEGG" id="lal:AT746_00905"/>
<feature type="domain" description="F5/8 type C" evidence="2">
    <location>
        <begin position="137"/>
        <end position="291"/>
    </location>
</feature>
<dbReference type="Pfam" id="PF00754">
    <property type="entry name" value="F5_F8_type_C"/>
    <property type="match status" value="1"/>
</dbReference>
<sequence>MKKIAATLALLTPIAGPAAEDSVQEYAGKVTDLMITKTGNVLVGVNQDDDNVLACQEGDWPLIFQSDSGVGQNWLDFLMLARNTNQKIRIGYLPAHSSRCAVEYVAATAADGYGDGSDPIGGEDDKLIETGIYGNIALIDSNGLTQASFTASSYYRDDVPAAAFDGHTWSDKVNEDAGQKINRGLWLLRREENKDAWIQVDFGQKANISGMRIILNEKASQLGRGPRDVVVQVSNDGENFADHESFRLSNIADQTGSFNSAIEARYLRLQILNNFGDANYIEIDELELYQKQ</sequence>
<organism evidence="3 4">
    <name type="scientific">Lacimicrobium alkaliphilum</name>
    <dbReference type="NCBI Taxonomy" id="1526571"/>
    <lineage>
        <taxon>Bacteria</taxon>
        <taxon>Pseudomonadati</taxon>
        <taxon>Pseudomonadota</taxon>
        <taxon>Gammaproteobacteria</taxon>
        <taxon>Alteromonadales</taxon>
        <taxon>Alteromonadaceae</taxon>
        <taxon>Lacimicrobium</taxon>
    </lineage>
</organism>
<feature type="signal peptide" evidence="1">
    <location>
        <begin position="1"/>
        <end position="18"/>
    </location>
</feature>
<dbReference type="EMBL" id="CP013650">
    <property type="protein sequence ID" value="ALS96978.1"/>
    <property type="molecule type" value="Genomic_DNA"/>
</dbReference>
<keyword evidence="4" id="KW-1185">Reference proteome</keyword>
<accession>A0A0U3AG20</accession>
<feature type="chain" id="PRO_5006836013" description="F5/8 type C domain-containing protein" evidence="1">
    <location>
        <begin position="19"/>
        <end position="292"/>
    </location>
</feature>
<keyword evidence="1" id="KW-0732">Signal</keyword>
<dbReference type="AlphaFoldDB" id="A0A0U3AG20"/>